<dbReference type="RefSeq" id="WP_018585099.1">
    <property type="nucleotide sequence ID" value="NZ_BOQM01000028.1"/>
</dbReference>
<keyword evidence="3" id="KW-0597">Phosphoprotein</keyword>
<dbReference type="PROSITE" id="PS50075">
    <property type="entry name" value="CARRIER"/>
    <property type="match status" value="2"/>
</dbReference>
<keyword evidence="9" id="KW-1185">Reference proteome</keyword>
<keyword evidence="2" id="KW-0596">Phosphopantetheine</keyword>
<dbReference type="InterPro" id="IPR001242">
    <property type="entry name" value="Condensation_dom"/>
</dbReference>
<proteinExistence type="predicted"/>
<comment type="caution">
    <text evidence="7">The sequence shown here is derived from an EMBL/GenBank/DDBJ whole genome shotgun (WGS) entry which is preliminary data.</text>
</comment>
<evidence type="ECO:0000313" key="9">
    <source>
        <dbReference type="Proteomes" id="UP000677457"/>
    </source>
</evidence>
<evidence type="ECO:0000313" key="6">
    <source>
        <dbReference type="EMBL" id="GIM86869.1"/>
    </source>
</evidence>
<dbReference type="EMBL" id="BOQM01000028">
    <property type="protein sequence ID" value="GIM86869.1"/>
    <property type="molecule type" value="Genomic_DNA"/>
</dbReference>
<keyword evidence="4" id="KW-0436">Ligase</keyword>
<evidence type="ECO:0000313" key="8">
    <source>
        <dbReference type="Proteomes" id="UP000315983"/>
    </source>
</evidence>
<dbReference type="PANTHER" id="PTHR45527:SF10">
    <property type="entry name" value="PYOCHELIN SYNTHASE PCHF"/>
    <property type="match status" value="1"/>
</dbReference>
<dbReference type="EMBL" id="VFOL01000001">
    <property type="protein sequence ID" value="TQL39050.1"/>
    <property type="molecule type" value="Genomic_DNA"/>
</dbReference>
<dbReference type="GO" id="GO:0016874">
    <property type="term" value="F:ligase activity"/>
    <property type="evidence" value="ECO:0007669"/>
    <property type="project" value="UniProtKB-KW"/>
</dbReference>
<evidence type="ECO:0000256" key="2">
    <source>
        <dbReference type="ARBA" id="ARBA00022450"/>
    </source>
</evidence>
<dbReference type="Gene3D" id="3.30.559.10">
    <property type="entry name" value="Chloramphenicol acetyltransferase-like domain"/>
    <property type="match status" value="1"/>
</dbReference>
<evidence type="ECO:0000256" key="4">
    <source>
        <dbReference type="ARBA" id="ARBA00022598"/>
    </source>
</evidence>
<dbReference type="GeneID" id="93773425"/>
<feature type="domain" description="Carrier" evidence="5">
    <location>
        <begin position="584"/>
        <end position="659"/>
    </location>
</feature>
<name>A0A542XT83_SALAC</name>
<dbReference type="InterPro" id="IPR023213">
    <property type="entry name" value="CAT-like_dom_sf"/>
</dbReference>
<dbReference type="SMART" id="SM00823">
    <property type="entry name" value="PKS_PP"/>
    <property type="match status" value="2"/>
</dbReference>
<feature type="domain" description="Carrier" evidence="5">
    <location>
        <begin position="8"/>
        <end position="85"/>
    </location>
</feature>
<dbReference type="InterPro" id="IPR020806">
    <property type="entry name" value="PKS_PP-bd"/>
</dbReference>
<reference evidence="6 9" key="2">
    <citation type="submission" date="2021-03" db="EMBL/GenBank/DDBJ databases">
        <title>Whole genome shotgun sequence of Salinispora arenicola NBRC 105043.</title>
        <authorList>
            <person name="Komaki H."/>
            <person name="Tamura T."/>
        </authorList>
    </citation>
    <scope>NUCLEOTIDE SEQUENCE [LARGE SCALE GENOMIC DNA]</scope>
    <source>
        <strain evidence="6 9">NBRC 105043</strain>
    </source>
</reference>
<dbReference type="InterPro" id="IPR036736">
    <property type="entry name" value="ACP-like_sf"/>
</dbReference>
<dbReference type="Gene3D" id="3.30.559.30">
    <property type="entry name" value="Nonribosomal peptide synthetase, condensation domain"/>
    <property type="match status" value="1"/>
</dbReference>
<organism evidence="7 8">
    <name type="scientific">Salinispora arenicola</name>
    <dbReference type="NCBI Taxonomy" id="168697"/>
    <lineage>
        <taxon>Bacteria</taxon>
        <taxon>Bacillati</taxon>
        <taxon>Actinomycetota</taxon>
        <taxon>Actinomycetes</taxon>
        <taxon>Micromonosporales</taxon>
        <taxon>Micromonosporaceae</taxon>
        <taxon>Salinispora</taxon>
    </lineage>
</organism>
<dbReference type="GO" id="GO:0005737">
    <property type="term" value="C:cytoplasm"/>
    <property type="evidence" value="ECO:0007669"/>
    <property type="project" value="TreeGrafter"/>
</dbReference>
<dbReference type="Gene3D" id="1.10.1200.10">
    <property type="entry name" value="ACP-like"/>
    <property type="match status" value="2"/>
</dbReference>
<evidence type="ECO:0000256" key="1">
    <source>
        <dbReference type="ARBA" id="ARBA00001957"/>
    </source>
</evidence>
<evidence type="ECO:0000313" key="7">
    <source>
        <dbReference type="EMBL" id="TQL39050.1"/>
    </source>
</evidence>
<dbReference type="GO" id="GO:0008610">
    <property type="term" value="P:lipid biosynthetic process"/>
    <property type="evidence" value="ECO:0007669"/>
    <property type="project" value="UniProtKB-ARBA"/>
</dbReference>
<dbReference type="InterPro" id="IPR009081">
    <property type="entry name" value="PP-bd_ACP"/>
</dbReference>
<protein>
    <submittedName>
        <fullName evidence="7">Phosphopantetheine binding protein</fullName>
    </submittedName>
</protein>
<dbReference type="Proteomes" id="UP000315983">
    <property type="component" value="Unassembled WGS sequence"/>
</dbReference>
<dbReference type="Proteomes" id="UP000677457">
    <property type="component" value="Unassembled WGS sequence"/>
</dbReference>
<dbReference type="PANTHER" id="PTHR45527">
    <property type="entry name" value="NONRIBOSOMAL PEPTIDE SYNTHETASE"/>
    <property type="match status" value="1"/>
</dbReference>
<dbReference type="SUPFAM" id="SSF52777">
    <property type="entry name" value="CoA-dependent acyltransferases"/>
    <property type="match status" value="2"/>
</dbReference>
<dbReference type="Pfam" id="PF00668">
    <property type="entry name" value="Condensation"/>
    <property type="match status" value="1"/>
</dbReference>
<dbReference type="GO" id="GO:0043041">
    <property type="term" value="P:amino acid activation for nonribosomal peptide biosynthetic process"/>
    <property type="evidence" value="ECO:0007669"/>
    <property type="project" value="TreeGrafter"/>
</dbReference>
<sequence length="670" mass="72512">MTDPADTTSPTALVDAVRGVWADVLDVDVTAVPGDASFLSLGGDSVLTVRMAALVRQRLGVALALADVRVEHSPAQLAALIQERGTATGGVRALPLDLKRRDDPEAPFPLLPLQQGYFVGQQDGWELSYRSAHHYVDIGLEDIETDEIAEALQDALERLAEHQAVLRARILPDGRQRILPLDDPEAIPVLRVTDLSTASADEIAERLTAIRREMSTDGPDPTRGCGLDMRLTLLPGAKARLHSSTSLMIVDGWSSGVFYRDLFALVTDQNAMLTPLDVDFGDYAVTLDGLSETESWRADRDWWWNRLDDLPLPPALPLIADPADVRPALMGARQAVLDADRWAALREHCSRHGVTPSAAMFAVFSTALARACGHRRFLLNTLQLNRLPLHPDVPRLVGAFSSTMLVPVELPQTATFSDLAARAQRDIGEAMAHNLVTGVEVSRELGRRRDTRRPVAPVVFQSTLGVDAALGSEVPRAAGPLGSIDLSSHYQQLRTPQVALEVRLFELRDELVVVFSLVEEIFDASYVDRMFGEVMAMIESLVEADRWSAPVDLPGFLDAPEQGPSLARLSVPTGSTGTVDEPGLPRDDLERAIADHWAVLLGCGVPDRAANFFALGGDSLLAVRMLGALAREKVGRVTPRRFLDHPTVAGLASAVREPAEAAGQTVGIGS</sequence>
<accession>A0A542XT83</accession>
<comment type="cofactor">
    <cofactor evidence="1">
        <name>pantetheine 4'-phosphate</name>
        <dbReference type="ChEBI" id="CHEBI:47942"/>
    </cofactor>
</comment>
<dbReference type="Pfam" id="PF00550">
    <property type="entry name" value="PP-binding"/>
    <property type="match status" value="2"/>
</dbReference>
<evidence type="ECO:0000259" key="5">
    <source>
        <dbReference type="PROSITE" id="PS50075"/>
    </source>
</evidence>
<dbReference type="AlphaFoldDB" id="A0A542XT83"/>
<dbReference type="InterPro" id="IPR006162">
    <property type="entry name" value="Ppantetheine_attach_site"/>
</dbReference>
<reference evidence="7 8" key="1">
    <citation type="submission" date="2019-06" db="EMBL/GenBank/DDBJ databases">
        <title>Sequencing the genomes of 1000 actinobacteria strains.</title>
        <authorList>
            <person name="Klenk H.-P."/>
        </authorList>
    </citation>
    <scope>NUCLEOTIDE SEQUENCE [LARGE SCALE GENOMIC DNA]</scope>
    <source>
        <strain evidence="7 8">DSM 44819</strain>
    </source>
</reference>
<evidence type="ECO:0000256" key="3">
    <source>
        <dbReference type="ARBA" id="ARBA00022553"/>
    </source>
</evidence>
<dbReference type="GO" id="GO:0044550">
    <property type="term" value="P:secondary metabolite biosynthetic process"/>
    <property type="evidence" value="ECO:0007669"/>
    <property type="project" value="TreeGrafter"/>
</dbReference>
<gene>
    <name evidence="7" type="ORF">FB564_4272</name>
    <name evidence="6" type="ORF">Sar04_36050</name>
</gene>
<dbReference type="GO" id="GO:0031177">
    <property type="term" value="F:phosphopantetheine binding"/>
    <property type="evidence" value="ECO:0007669"/>
    <property type="project" value="InterPro"/>
</dbReference>
<dbReference type="PROSITE" id="PS00012">
    <property type="entry name" value="PHOSPHOPANTETHEINE"/>
    <property type="match status" value="2"/>
</dbReference>
<dbReference type="SUPFAM" id="SSF47336">
    <property type="entry name" value="ACP-like"/>
    <property type="match status" value="2"/>
</dbReference>